<keyword evidence="1" id="KW-0614">Plasmid</keyword>
<gene>
    <name evidence="1" type="ORF">D0907_19150</name>
    <name evidence="2" type="ORF">SAMN04487854_102216</name>
</gene>
<dbReference type="Proteomes" id="UP000183805">
    <property type="component" value="Unassembled WGS sequence"/>
</dbReference>
<evidence type="ECO:0000313" key="3">
    <source>
        <dbReference type="Proteomes" id="UP000183805"/>
    </source>
</evidence>
<reference evidence="1 4" key="2">
    <citation type="submission" date="2018-08" db="EMBL/GenBank/DDBJ databases">
        <title>Draft genome sequence of Pseudoalteromonas donghaensis HJ51.</title>
        <authorList>
            <person name="Oh J."/>
            <person name="Roh D."/>
        </authorList>
    </citation>
    <scope>NUCLEOTIDE SEQUENCE [LARGE SCALE GENOMIC DNA]</scope>
    <source>
        <strain evidence="1 4">HJ51</strain>
        <plasmid evidence="1 4">unnamed1</plasmid>
    </source>
</reference>
<proteinExistence type="predicted"/>
<dbReference type="EMBL" id="CP032091">
    <property type="protein sequence ID" value="AXV67425.1"/>
    <property type="molecule type" value="Genomic_DNA"/>
</dbReference>
<geneLocation type="plasmid" evidence="1 4">
    <name>unnamed1</name>
</geneLocation>
<evidence type="ECO:0000313" key="1">
    <source>
        <dbReference type="EMBL" id="AXV67425.1"/>
    </source>
</evidence>
<keyword evidence="3" id="KW-1185">Reference proteome</keyword>
<reference evidence="2 3" key="1">
    <citation type="submission" date="2016-10" db="EMBL/GenBank/DDBJ databases">
        <authorList>
            <person name="Varghese N."/>
            <person name="Submissions S."/>
        </authorList>
    </citation>
    <scope>NUCLEOTIDE SEQUENCE [LARGE SCALE GENOMIC DNA]</scope>
    <source>
        <strain evidence="2 3">CGMCC 1.8499</strain>
    </source>
</reference>
<dbReference type="KEGG" id="pdj:D0907_19150"/>
<dbReference type="EMBL" id="FPAZ01000002">
    <property type="protein sequence ID" value="SFT40900.1"/>
    <property type="molecule type" value="Genomic_DNA"/>
</dbReference>
<evidence type="ECO:0008006" key="5">
    <source>
        <dbReference type="Google" id="ProtNLM"/>
    </source>
</evidence>
<evidence type="ECO:0000313" key="4">
    <source>
        <dbReference type="Proteomes" id="UP000264605"/>
    </source>
</evidence>
<sequence>MKLTQLGLLIATAAILSGCAKIDARVSAGGTLNSKGGAGKAVFTAHAARCDGDVSGQVNYKDLTAIDWQQMGGVAFNANVYGAGLCSEEPVDPEGAESGDERLYCKQDICTEGMYQVEFNYSSTNPTAPGEGVGFACMMDISEGVKTGIGANGLLNVMLLESGPYQGYSNAGTISGNVQLHDCPASKNDNTAQ</sequence>
<evidence type="ECO:0000313" key="2">
    <source>
        <dbReference type="EMBL" id="SFT40900.1"/>
    </source>
</evidence>
<protein>
    <recommendedName>
        <fullName evidence="5">Lipoprotein</fullName>
    </recommendedName>
</protein>
<dbReference type="GeneID" id="99507606"/>
<dbReference type="RefSeq" id="WP_036972400.1">
    <property type="nucleotide sequence ID" value="NZ_CP032091.1"/>
</dbReference>
<dbReference type="Proteomes" id="UP000264605">
    <property type="component" value="Plasmid unnamed1"/>
</dbReference>
<dbReference type="PROSITE" id="PS51257">
    <property type="entry name" value="PROKAR_LIPOPROTEIN"/>
    <property type="match status" value="1"/>
</dbReference>
<name>A0AAD0S3C3_9GAMM</name>
<dbReference type="AlphaFoldDB" id="A0AAD0S3C3"/>
<accession>A0AAD0S3C3</accession>
<organism evidence="1 4">
    <name type="scientific">Pseudoalteromonas lipolytica</name>
    <dbReference type="NCBI Taxonomy" id="570156"/>
    <lineage>
        <taxon>Bacteria</taxon>
        <taxon>Pseudomonadati</taxon>
        <taxon>Pseudomonadota</taxon>
        <taxon>Gammaproteobacteria</taxon>
        <taxon>Alteromonadales</taxon>
        <taxon>Pseudoalteromonadaceae</taxon>
        <taxon>Pseudoalteromonas</taxon>
    </lineage>
</organism>